<dbReference type="EMBL" id="MQUQ01000017">
    <property type="protein sequence ID" value="OLZ46359.1"/>
    <property type="molecule type" value="Genomic_DNA"/>
</dbReference>
<evidence type="ECO:0000256" key="2">
    <source>
        <dbReference type="SAM" id="SignalP"/>
    </source>
</evidence>
<dbReference type="AlphaFoldDB" id="A0A1R0KJS8"/>
<keyword evidence="5" id="KW-1185">Reference proteome</keyword>
<dbReference type="Proteomes" id="UP000187486">
    <property type="component" value="Unassembled WGS sequence"/>
</dbReference>
<evidence type="ECO:0000313" key="4">
    <source>
        <dbReference type="EMBL" id="OLZ46359.1"/>
    </source>
</evidence>
<protein>
    <submittedName>
        <fullName evidence="4">Phosphate ABC transporter substrate-binding protein</fullName>
    </submittedName>
</protein>
<dbReference type="Gene3D" id="3.40.190.10">
    <property type="entry name" value="Periplasmic binding protein-like II"/>
    <property type="match status" value="1"/>
</dbReference>
<comment type="caution">
    <text evidence="4">The sequence shown here is derived from an EMBL/GenBank/DDBJ whole genome shotgun (WGS) entry which is preliminary data.</text>
</comment>
<dbReference type="OrthoDB" id="3636760at2"/>
<evidence type="ECO:0000313" key="5">
    <source>
        <dbReference type="Proteomes" id="UP000187486"/>
    </source>
</evidence>
<sequence>MRARTTRFLGATAIAACACLTLTGTASAVAPANGLEEVIAAAGSDTTTDITGAILADANTAASRAAWNTDPDNYVNVPPLLTGTQTFTVPADPFADQVVYSTGNPAPNGSSQGKAALKASAEALDGKIDIARSSSARSSSDPSTFEFFAFATDGVTWASSATGSGAGLSLTLAQLRGIYSGTITNWNQVGGANAAIVVYLPQTGSGTLSFFTGTVLGFDPTTKPVAIKRFQEHDGNSIAAADRSRAIAPFSIAQWIAQGNAVTPDKRAGFTVNPLTGAGFNGSPVAGSAGNYTPAFTTAFLGSRSVFNVVDSRTPSYDQAKRAVGFDNGDSASTASRLCGGAYAAKIKQYGFLTVSGPNGLSCVKS</sequence>
<feature type="domain" description="PBP" evidence="3">
    <location>
        <begin position="106"/>
        <end position="265"/>
    </location>
</feature>
<dbReference type="Pfam" id="PF12849">
    <property type="entry name" value="PBP_like_2"/>
    <property type="match status" value="1"/>
</dbReference>
<dbReference type="RefSeq" id="WP_076164620.1">
    <property type="nucleotide sequence ID" value="NZ_JBEZVB010000029.1"/>
</dbReference>
<feature type="signal peptide" evidence="2">
    <location>
        <begin position="1"/>
        <end position="28"/>
    </location>
</feature>
<dbReference type="SUPFAM" id="SSF53850">
    <property type="entry name" value="Periplasmic binding protein-like II"/>
    <property type="match status" value="1"/>
</dbReference>
<dbReference type="PANTHER" id="PTHR30570:SF1">
    <property type="entry name" value="PHOSPHATE-BINDING PROTEIN PSTS"/>
    <property type="match status" value="1"/>
</dbReference>
<evidence type="ECO:0000256" key="1">
    <source>
        <dbReference type="ARBA" id="ARBA00022729"/>
    </source>
</evidence>
<dbReference type="STRING" id="76021.BS329_29350"/>
<organism evidence="4 5">
    <name type="scientific">Amycolatopsis coloradensis</name>
    <dbReference type="NCBI Taxonomy" id="76021"/>
    <lineage>
        <taxon>Bacteria</taxon>
        <taxon>Bacillati</taxon>
        <taxon>Actinomycetota</taxon>
        <taxon>Actinomycetes</taxon>
        <taxon>Pseudonocardiales</taxon>
        <taxon>Pseudonocardiaceae</taxon>
        <taxon>Amycolatopsis</taxon>
    </lineage>
</organism>
<gene>
    <name evidence="4" type="ORF">BS329_29350</name>
</gene>
<dbReference type="PANTHER" id="PTHR30570">
    <property type="entry name" value="PERIPLASMIC PHOSPHATE BINDING COMPONENT OF PHOSPHATE ABC TRANSPORTER"/>
    <property type="match status" value="1"/>
</dbReference>
<accession>A0A1R0KJS8</accession>
<dbReference type="PROSITE" id="PS51257">
    <property type="entry name" value="PROKAR_LIPOPROTEIN"/>
    <property type="match status" value="1"/>
</dbReference>
<evidence type="ECO:0000259" key="3">
    <source>
        <dbReference type="Pfam" id="PF12849"/>
    </source>
</evidence>
<keyword evidence="1 2" id="KW-0732">Signal</keyword>
<feature type="chain" id="PRO_5012638709" evidence="2">
    <location>
        <begin position="29"/>
        <end position="366"/>
    </location>
</feature>
<dbReference type="InterPro" id="IPR050811">
    <property type="entry name" value="Phosphate_ABC_transporter"/>
</dbReference>
<name>A0A1R0KJS8_9PSEU</name>
<dbReference type="InterPro" id="IPR024370">
    <property type="entry name" value="PBP_domain"/>
</dbReference>
<reference evidence="4 5" key="1">
    <citation type="submission" date="2016-01" db="EMBL/GenBank/DDBJ databases">
        <title>Amycolatopsis coloradensis genome sequencing and assembly.</title>
        <authorList>
            <person name="Mayilraj S."/>
        </authorList>
    </citation>
    <scope>NUCLEOTIDE SEQUENCE [LARGE SCALE GENOMIC DNA]</scope>
    <source>
        <strain evidence="4 5">DSM 44225</strain>
    </source>
</reference>
<proteinExistence type="predicted"/>